<name>A0A0L0V3K0_9BASI</name>
<gene>
    <name evidence="1" type="ORF">PSTG_12785</name>
</gene>
<reference evidence="2" key="1">
    <citation type="submission" date="2014-03" db="EMBL/GenBank/DDBJ databases">
        <title>The Genome Sequence of Puccinia striiformis f. sp. tritici PST-78.</title>
        <authorList>
            <consortium name="The Broad Institute Genome Sequencing Platform"/>
            <person name="Cuomo C."/>
            <person name="Hulbert S."/>
            <person name="Chen X."/>
            <person name="Walker B."/>
            <person name="Young S.K."/>
            <person name="Zeng Q."/>
            <person name="Gargeya S."/>
            <person name="Fitzgerald M."/>
            <person name="Haas B."/>
            <person name="Abouelleil A."/>
            <person name="Alvarado L."/>
            <person name="Arachchi H.M."/>
            <person name="Berlin A.M."/>
            <person name="Chapman S.B."/>
            <person name="Goldberg J."/>
            <person name="Griggs A."/>
            <person name="Gujja S."/>
            <person name="Hansen M."/>
            <person name="Howarth C."/>
            <person name="Imamovic A."/>
            <person name="Larimer J."/>
            <person name="McCowan C."/>
            <person name="Montmayeur A."/>
            <person name="Murphy C."/>
            <person name="Neiman D."/>
            <person name="Pearson M."/>
            <person name="Priest M."/>
            <person name="Roberts A."/>
            <person name="Saif S."/>
            <person name="Shea T."/>
            <person name="Sisk P."/>
            <person name="Sykes S."/>
            <person name="Wortman J."/>
            <person name="Nusbaum C."/>
            <person name="Birren B."/>
        </authorList>
    </citation>
    <scope>NUCLEOTIDE SEQUENCE [LARGE SCALE GENOMIC DNA]</scope>
    <source>
        <strain evidence="2">race PST-78</strain>
    </source>
</reference>
<keyword evidence="2" id="KW-1185">Reference proteome</keyword>
<sequence length="94" mass="10079">MQDVKALDGSNGLIGGPDSELTWYISVVRNIDLPGLSLGACCAPSSFKTSSSPLTLSADFRFKIASHREMARFKCLPSQSNWREVVTTVGLASS</sequence>
<protein>
    <submittedName>
        <fullName evidence="1">Uncharacterized protein</fullName>
    </submittedName>
</protein>
<evidence type="ECO:0000313" key="2">
    <source>
        <dbReference type="Proteomes" id="UP000054564"/>
    </source>
</evidence>
<dbReference type="Proteomes" id="UP000054564">
    <property type="component" value="Unassembled WGS sequence"/>
</dbReference>
<dbReference type="EMBL" id="AJIL01000128">
    <property type="protein sequence ID" value="KNE93873.1"/>
    <property type="molecule type" value="Genomic_DNA"/>
</dbReference>
<dbReference type="AlphaFoldDB" id="A0A0L0V3K0"/>
<evidence type="ECO:0000313" key="1">
    <source>
        <dbReference type="EMBL" id="KNE93873.1"/>
    </source>
</evidence>
<proteinExistence type="predicted"/>
<comment type="caution">
    <text evidence="1">The sequence shown here is derived from an EMBL/GenBank/DDBJ whole genome shotgun (WGS) entry which is preliminary data.</text>
</comment>
<accession>A0A0L0V3K0</accession>
<organism evidence="1 2">
    <name type="scientific">Puccinia striiformis f. sp. tritici PST-78</name>
    <dbReference type="NCBI Taxonomy" id="1165861"/>
    <lineage>
        <taxon>Eukaryota</taxon>
        <taxon>Fungi</taxon>
        <taxon>Dikarya</taxon>
        <taxon>Basidiomycota</taxon>
        <taxon>Pucciniomycotina</taxon>
        <taxon>Pucciniomycetes</taxon>
        <taxon>Pucciniales</taxon>
        <taxon>Pucciniaceae</taxon>
        <taxon>Puccinia</taxon>
    </lineage>
</organism>